<feature type="transmembrane region" description="Helical" evidence="2">
    <location>
        <begin position="145"/>
        <end position="169"/>
    </location>
</feature>
<evidence type="ECO:0000313" key="4">
    <source>
        <dbReference type="EMBL" id="BDP40354.1"/>
    </source>
</evidence>
<dbReference type="InterPro" id="IPR052529">
    <property type="entry name" value="Bact_Transport_Assoc"/>
</dbReference>
<feature type="transmembrane region" description="Helical" evidence="2">
    <location>
        <begin position="274"/>
        <end position="297"/>
    </location>
</feature>
<dbReference type="EMBL" id="AP026560">
    <property type="protein sequence ID" value="BDP40354.1"/>
    <property type="molecule type" value="Genomic_DNA"/>
</dbReference>
<proteinExistence type="predicted"/>
<feature type="transmembrane region" description="Helical" evidence="2">
    <location>
        <begin position="243"/>
        <end position="262"/>
    </location>
</feature>
<keyword evidence="2" id="KW-0472">Membrane</keyword>
<feature type="transmembrane region" description="Helical" evidence="2">
    <location>
        <begin position="32"/>
        <end position="50"/>
    </location>
</feature>
<feature type="transmembrane region" description="Helical" evidence="2">
    <location>
        <begin position="211"/>
        <end position="231"/>
    </location>
</feature>
<feature type="transmembrane region" description="Helical" evidence="2">
    <location>
        <begin position="318"/>
        <end position="334"/>
    </location>
</feature>
<name>A0ABM8A9U1_9DEIO</name>
<evidence type="ECO:0000259" key="3">
    <source>
        <dbReference type="Pfam" id="PF04235"/>
    </source>
</evidence>
<feature type="domain" description="DUF418" evidence="3">
    <location>
        <begin position="226"/>
        <end position="382"/>
    </location>
</feature>
<dbReference type="InterPro" id="IPR007349">
    <property type="entry name" value="DUF418"/>
</dbReference>
<accession>A0ABM8A9U1</accession>
<evidence type="ECO:0000256" key="2">
    <source>
        <dbReference type="SAM" id="Phobius"/>
    </source>
</evidence>
<dbReference type="Pfam" id="PF04235">
    <property type="entry name" value="DUF418"/>
    <property type="match status" value="1"/>
</dbReference>
<feature type="transmembrane region" description="Helical" evidence="2">
    <location>
        <begin position="340"/>
        <end position="364"/>
    </location>
</feature>
<feature type="region of interest" description="Disordered" evidence="1">
    <location>
        <begin position="1"/>
        <end position="23"/>
    </location>
</feature>
<keyword evidence="2" id="KW-0812">Transmembrane</keyword>
<keyword evidence="5" id="KW-1185">Reference proteome</keyword>
<evidence type="ECO:0000256" key="1">
    <source>
        <dbReference type="SAM" id="MobiDB-lite"/>
    </source>
</evidence>
<dbReference type="PANTHER" id="PTHR30590">
    <property type="entry name" value="INNER MEMBRANE PROTEIN"/>
    <property type="match status" value="1"/>
</dbReference>
<protein>
    <recommendedName>
        <fullName evidence="3">DUF418 domain-containing protein</fullName>
    </recommendedName>
</protein>
<sequence>MSLPSLPDQAPAPETGPPRPVGVNERAALPDVLRGVALLGILIVNVQTFAGFREWQQRGLDGIVQTLTDIFVNGRAISLFAMLFGWGAAGLLARHGAGTLLRRLAVLLVIGTAHFVFVWHGDIISNYALLAVALLLIVRMTARELVAVAGALGGWWLLLGLLAGFGTLAGPVRPRFDGLPDLAPGMTYAQVVAERAAEFQSNLIGGSVYNGLWLVALFCLGAAASRVGLLTRPGDHLPLLRRLAVYGLMVGLPLGVLLAWLNTWGTQTAGLLAIPVRMGGGLTTALGYAGVLGLLAARGRLGPLRAFAASGRLAMSNYIAQSLIMTTVFYPYAGAQYGRWGAAAALLLALAVGLAQVPLSAWVLRRFGTGPLEALTRALVYGRARR</sequence>
<feature type="transmembrane region" description="Helical" evidence="2">
    <location>
        <begin position="70"/>
        <end position="93"/>
    </location>
</feature>
<feature type="transmembrane region" description="Helical" evidence="2">
    <location>
        <begin position="123"/>
        <end position="138"/>
    </location>
</feature>
<dbReference type="Proteomes" id="UP001064971">
    <property type="component" value="Chromosome"/>
</dbReference>
<gene>
    <name evidence="4" type="ORF">DAETH_03230</name>
</gene>
<organism evidence="4 5">
    <name type="scientific">Deinococcus aetherius</name>
    <dbReference type="NCBI Taxonomy" id="200252"/>
    <lineage>
        <taxon>Bacteria</taxon>
        <taxon>Thermotogati</taxon>
        <taxon>Deinococcota</taxon>
        <taxon>Deinococci</taxon>
        <taxon>Deinococcales</taxon>
        <taxon>Deinococcaceae</taxon>
        <taxon>Deinococcus</taxon>
    </lineage>
</organism>
<reference evidence="4" key="1">
    <citation type="submission" date="2022-07" db="EMBL/GenBank/DDBJ databases">
        <title>Complete Genome Sequence of the Radioresistant Bacterium Deinococcus aetherius ST0316, Isolated from the Air Dust collected in Lower Stratosphere above Japan.</title>
        <authorList>
            <person name="Satoh K."/>
            <person name="Hagiwara K."/>
            <person name="Katsumata K."/>
            <person name="Kubo A."/>
            <person name="Yokobori S."/>
            <person name="Yamagishi A."/>
            <person name="Oono Y."/>
            <person name="Narumi I."/>
        </authorList>
    </citation>
    <scope>NUCLEOTIDE SEQUENCE</scope>
    <source>
        <strain evidence="4">ST0316</strain>
    </source>
</reference>
<dbReference type="RefSeq" id="WP_264776217.1">
    <property type="nucleotide sequence ID" value="NZ_AP026560.1"/>
</dbReference>
<keyword evidence="2" id="KW-1133">Transmembrane helix</keyword>
<evidence type="ECO:0000313" key="5">
    <source>
        <dbReference type="Proteomes" id="UP001064971"/>
    </source>
</evidence>
<dbReference type="PANTHER" id="PTHR30590:SF2">
    <property type="entry name" value="INNER MEMBRANE PROTEIN"/>
    <property type="match status" value="1"/>
</dbReference>